<dbReference type="Gene3D" id="3.40.190.10">
    <property type="entry name" value="Periplasmic binding protein-like II"/>
    <property type="match status" value="2"/>
</dbReference>
<feature type="chain" id="PRO_5039101199" evidence="3">
    <location>
        <begin position="23"/>
        <end position="442"/>
    </location>
</feature>
<feature type="signal peptide" evidence="3">
    <location>
        <begin position="1"/>
        <end position="22"/>
    </location>
</feature>
<dbReference type="RefSeq" id="WP_030556221.1">
    <property type="nucleotide sequence ID" value="NZ_JBIWMM010000021.1"/>
</dbReference>
<dbReference type="Proteomes" id="UP000037395">
    <property type="component" value="Unassembled WGS sequence"/>
</dbReference>
<proteinExistence type="inferred from homology"/>
<dbReference type="PANTHER" id="PTHR43649">
    <property type="entry name" value="ARABINOSE-BINDING PROTEIN-RELATED"/>
    <property type="match status" value="1"/>
</dbReference>
<evidence type="ECO:0000313" key="5">
    <source>
        <dbReference type="Proteomes" id="UP000037395"/>
    </source>
</evidence>
<dbReference type="SUPFAM" id="SSF53850">
    <property type="entry name" value="Periplasmic binding protein-like II"/>
    <property type="match status" value="1"/>
</dbReference>
<organism evidence="4 5">
    <name type="scientific">Kitasatospora aureofaciens</name>
    <name type="common">Streptomyces aureofaciens</name>
    <dbReference type="NCBI Taxonomy" id="1894"/>
    <lineage>
        <taxon>Bacteria</taxon>
        <taxon>Bacillati</taxon>
        <taxon>Actinomycetota</taxon>
        <taxon>Actinomycetes</taxon>
        <taxon>Kitasatosporales</taxon>
        <taxon>Streptomycetaceae</taxon>
        <taxon>Kitasatospora</taxon>
    </lineage>
</organism>
<comment type="caution">
    <text evidence="4">The sequence shown here is derived from an EMBL/GenBank/DDBJ whole genome shotgun (WGS) entry which is preliminary data.</text>
</comment>
<dbReference type="AlphaFoldDB" id="A0A1E7NFR2"/>
<gene>
    <name evidence="4" type="ORF">HS99_0002140</name>
</gene>
<protein>
    <submittedName>
        <fullName evidence="4">Sugar ABC transporter substrate-binding protein</fullName>
    </submittedName>
</protein>
<dbReference type="PANTHER" id="PTHR43649:SF29">
    <property type="entry name" value="OSMOPROTECTIVE COMPOUNDS-BINDING PROTEIN GGTB"/>
    <property type="match status" value="1"/>
</dbReference>
<name>A0A1E7NFR2_KITAU</name>
<sequence length="442" mass="45831">MRLRSALPTLTACVLLAATATACGSGGGGTAADSATQELKGQTLTIAAVWSGTEQENFKKVLDAFTAKTGAAVSYTSTGDNLSTVVGSKIEGGDPMDVVMVAQPGVIKQFAGKGWLAPLSSAVTDAAKKDYAGIWSSLGTVNGTQYGLYFKAADKSTVWYSPTAFQNAGVQPPATFDDLLKASRTLSDSGTPAFSVAGQAGWTLTDWFENVYLSQAGPELYDKLTRHEIPWTDPSVLKALTTLGKVFDDKQLVAGGGQGALQTDFPTSVQEVFGAQPKAAMTYEGDFVGGVIASELKKQVGTDAKVFPFPAVDGGKAPVMGAGDAAVVLKGAKHPEAAQKFVEFLSGPEAATVWAKAGGFISPNKAVDPSVYPDDTTRQFAKSVIDAGDAFRFDMSDQAPAAFGGTAGQGEWKDLQDFLADPSDVQGAAARLEADAAKAYKG</sequence>
<keyword evidence="5" id="KW-1185">Reference proteome</keyword>
<comment type="similarity">
    <text evidence="1">Belongs to the bacterial solute-binding protein 1 family.</text>
</comment>
<dbReference type="OrthoDB" id="8663148at2"/>
<evidence type="ECO:0000256" key="3">
    <source>
        <dbReference type="SAM" id="SignalP"/>
    </source>
</evidence>
<dbReference type="PROSITE" id="PS51257">
    <property type="entry name" value="PROKAR_LIPOPROTEIN"/>
    <property type="match status" value="1"/>
</dbReference>
<dbReference type="InterPro" id="IPR006059">
    <property type="entry name" value="SBP"/>
</dbReference>
<reference evidence="4" key="1">
    <citation type="submission" date="2016-08" db="EMBL/GenBank/DDBJ databases">
        <title>Sequencing, Assembly and Comparative Genomics of S. aureofaciens ATCC 10762.</title>
        <authorList>
            <person name="Gradnigo J.S."/>
            <person name="Johnson N."/>
            <person name="Somerville G.A."/>
        </authorList>
    </citation>
    <scope>NUCLEOTIDE SEQUENCE [LARGE SCALE GENOMIC DNA]</scope>
    <source>
        <strain evidence="4">ATCC 10762</strain>
    </source>
</reference>
<keyword evidence="3" id="KW-0732">Signal</keyword>
<dbReference type="InterPro" id="IPR050490">
    <property type="entry name" value="Bact_solute-bd_prot1"/>
</dbReference>
<accession>A0A1E7NFR2</accession>
<evidence type="ECO:0000256" key="1">
    <source>
        <dbReference type="ARBA" id="ARBA00008520"/>
    </source>
</evidence>
<evidence type="ECO:0000256" key="2">
    <source>
        <dbReference type="ARBA" id="ARBA00022448"/>
    </source>
</evidence>
<keyword evidence="2" id="KW-0813">Transport</keyword>
<dbReference type="Pfam" id="PF01547">
    <property type="entry name" value="SBP_bac_1"/>
    <property type="match status" value="1"/>
</dbReference>
<dbReference type="EMBL" id="JPRF03000001">
    <property type="protein sequence ID" value="OEV39512.1"/>
    <property type="molecule type" value="Genomic_DNA"/>
</dbReference>
<evidence type="ECO:0000313" key="4">
    <source>
        <dbReference type="EMBL" id="OEV39512.1"/>
    </source>
</evidence>